<evidence type="ECO:0000259" key="2">
    <source>
        <dbReference type="Pfam" id="PF04230"/>
    </source>
</evidence>
<dbReference type="Proteomes" id="UP000260793">
    <property type="component" value="Unassembled WGS sequence"/>
</dbReference>
<organism evidence="3 4">
    <name type="scientific">[Ruminococcus] lactaris</name>
    <dbReference type="NCBI Taxonomy" id="46228"/>
    <lineage>
        <taxon>Bacteria</taxon>
        <taxon>Bacillati</taxon>
        <taxon>Bacillota</taxon>
        <taxon>Clostridia</taxon>
        <taxon>Lachnospirales</taxon>
        <taxon>Lachnospiraceae</taxon>
        <taxon>Mediterraneibacter</taxon>
    </lineage>
</organism>
<dbReference type="EMBL" id="QSQN01000039">
    <property type="protein sequence ID" value="RGK37419.1"/>
    <property type="molecule type" value="Genomic_DNA"/>
</dbReference>
<comment type="caution">
    <text evidence="3">The sequence shown here is derived from an EMBL/GenBank/DDBJ whole genome shotgun (WGS) entry which is preliminary data.</text>
</comment>
<dbReference type="PANTHER" id="PTHR36836">
    <property type="entry name" value="COLANIC ACID BIOSYNTHESIS PROTEIN WCAK"/>
    <property type="match status" value="1"/>
</dbReference>
<dbReference type="PANTHER" id="PTHR36836:SF1">
    <property type="entry name" value="COLANIC ACID BIOSYNTHESIS PROTEIN WCAK"/>
    <property type="match status" value="1"/>
</dbReference>
<dbReference type="AlphaFoldDB" id="A0A3E4LIR1"/>
<feature type="domain" description="Polysaccharide pyruvyl transferase" evidence="2">
    <location>
        <begin position="16"/>
        <end position="368"/>
    </location>
</feature>
<dbReference type="RefSeq" id="WP_117688593.1">
    <property type="nucleotide sequence ID" value="NZ_QSQN01000039.1"/>
</dbReference>
<sequence>MSKEKYLILPGCDDSNRGDQALIWETVELARTAGYNGDYYMLADNENCIQSKKKKIRNVEPILIHPSEHFKNNKNTTYSLMLKLKWAFVSVLDFVIAEPLVHPKVRKIILPFYPRRVKKRIAVFQQARAAFVKGGGFLHAYGGITDTYKIYYFLYHIRLAESFGIPVYVLPNSFGPFNAPFVAKMIKMVLKKCKCIMAREEISKNTLVNECALSVFKYSDLAFYLERDEHFNAVEYLRKRNVPVYEKECVGITMRPYRFDGMVDGEKRYQKYIQSLTECIDWLNQQGYFPVLIEHVYSTLEHENDMSCIKSVVNKLNKSCEYSVFSDRSLNCEQLKSIYGCMNYLIGTRFHSVIFSLAQEVPCIAITYGGNKGKGIMSDMELSRYAIPISDISGKALIDRFQELIKEKEEVKKKITKNLLKIEKEKKEIIEHLRRR</sequence>
<keyword evidence="1" id="KW-0175">Coiled coil</keyword>
<keyword evidence="3" id="KW-0808">Transferase</keyword>
<evidence type="ECO:0000313" key="4">
    <source>
        <dbReference type="Proteomes" id="UP000260793"/>
    </source>
</evidence>
<evidence type="ECO:0000313" key="3">
    <source>
        <dbReference type="EMBL" id="RGK37419.1"/>
    </source>
</evidence>
<proteinExistence type="predicted"/>
<feature type="coiled-coil region" evidence="1">
    <location>
        <begin position="398"/>
        <end position="428"/>
    </location>
</feature>
<protein>
    <submittedName>
        <fullName evidence="3">Polysaccharide pyruvyl transferase family protein</fullName>
    </submittedName>
</protein>
<accession>A0A3E4LIR1</accession>
<evidence type="ECO:0000256" key="1">
    <source>
        <dbReference type="SAM" id="Coils"/>
    </source>
</evidence>
<dbReference type="InterPro" id="IPR007345">
    <property type="entry name" value="Polysacch_pyruvyl_Trfase"/>
</dbReference>
<dbReference type="Pfam" id="PF04230">
    <property type="entry name" value="PS_pyruv_trans"/>
    <property type="match status" value="1"/>
</dbReference>
<name>A0A3E4LIR1_9FIRM</name>
<reference evidence="3 4" key="1">
    <citation type="submission" date="2018-08" db="EMBL/GenBank/DDBJ databases">
        <title>A genome reference for cultivated species of the human gut microbiota.</title>
        <authorList>
            <person name="Zou Y."/>
            <person name="Xue W."/>
            <person name="Luo G."/>
        </authorList>
    </citation>
    <scope>NUCLEOTIDE SEQUENCE [LARGE SCALE GENOMIC DNA]</scope>
    <source>
        <strain evidence="3 4">TF11-7</strain>
    </source>
</reference>
<gene>
    <name evidence="3" type="ORF">DXD17_12415</name>
</gene>
<dbReference type="GO" id="GO:0016740">
    <property type="term" value="F:transferase activity"/>
    <property type="evidence" value="ECO:0007669"/>
    <property type="project" value="UniProtKB-KW"/>
</dbReference>